<keyword evidence="2" id="KW-1185">Reference proteome</keyword>
<dbReference type="AlphaFoldDB" id="A0A7E4ZRN3"/>
<reference evidence="2" key="1">
    <citation type="journal article" date="2013" name="Genetics">
        <title>The draft genome and transcriptome of Panagrellus redivivus are shaped by the harsh demands of a free-living lifestyle.</title>
        <authorList>
            <person name="Srinivasan J."/>
            <person name="Dillman A.R."/>
            <person name="Macchietto M.G."/>
            <person name="Heikkinen L."/>
            <person name="Lakso M."/>
            <person name="Fracchia K.M."/>
            <person name="Antoshechkin I."/>
            <person name="Mortazavi A."/>
            <person name="Wong G."/>
            <person name="Sternberg P.W."/>
        </authorList>
    </citation>
    <scope>NUCLEOTIDE SEQUENCE [LARGE SCALE GENOMIC DNA]</scope>
    <source>
        <strain evidence="2">MT8872</strain>
    </source>
</reference>
<evidence type="ECO:0000313" key="2">
    <source>
        <dbReference type="Proteomes" id="UP000492821"/>
    </source>
</evidence>
<feature type="compositionally biased region" description="Polar residues" evidence="1">
    <location>
        <begin position="22"/>
        <end position="40"/>
    </location>
</feature>
<name>A0A7E4ZRN3_PANRE</name>
<proteinExistence type="predicted"/>
<sequence length="213" mass="23017">MASRKRGLLSGGAKNPKPKPSASGSTQLTLTSSILKSQPVSTSSSRRRDSPDLFDVDDDGDVEILEPTPKRRQLRLTDSQSQATASVSSGVSTRTRQRSSQMSMAMAPPATSAASRSTATQRSAGNFFTPREKPTPTKRRPQTEPDDTVYQSVKKAKISSSVPEDDGLEVVMKLRSHPPTKTFQKAAQGSHRSHTNVSQPILCSQMSTWSISS</sequence>
<organism evidence="2 3">
    <name type="scientific">Panagrellus redivivus</name>
    <name type="common">Microworm</name>
    <dbReference type="NCBI Taxonomy" id="6233"/>
    <lineage>
        <taxon>Eukaryota</taxon>
        <taxon>Metazoa</taxon>
        <taxon>Ecdysozoa</taxon>
        <taxon>Nematoda</taxon>
        <taxon>Chromadorea</taxon>
        <taxon>Rhabditida</taxon>
        <taxon>Tylenchina</taxon>
        <taxon>Panagrolaimomorpha</taxon>
        <taxon>Panagrolaimoidea</taxon>
        <taxon>Panagrolaimidae</taxon>
        <taxon>Panagrellus</taxon>
    </lineage>
</organism>
<protein>
    <submittedName>
        <fullName evidence="3">Shugoshin_C domain-containing protein</fullName>
    </submittedName>
</protein>
<dbReference type="WBParaSite" id="Pan_g13455.t1">
    <property type="protein sequence ID" value="Pan_g13455.t1"/>
    <property type="gene ID" value="Pan_g13455"/>
</dbReference>
<feature type="compositionally biased region" description="Low complexity" evidence="1">
    <location>
        <begin position="79"/>
        <end position="125"/>
    </location>
</feature>
<dbReference type="Proteomes" id="UP000492821">
    <property type="component" value="Unassembled WGS sequence"/>
</dbReference>
<evidence type="ECO:0000313" key="3">
    <source>
        <dbReference type="WBParaSite" id="Pan_g13455.t1"/>
    </source>
</evidence>
<accession>A0A7E4ZRN3</accession>
<feature type="region of interest" description="Disordered" evidence="1">
    <location>
        <begin position="180"/>
        <end position="199"/>
    </location>
</feature>
<feature type="compositionally biased region" description="Acidic residues" evidence="1">
    <location>
        <begin position="52"/>
        <end position="64"/>
    </location>
</feature>
<feature type="region of interest" description="Disordered" evidence="1">
    <location>
        <begin position="1"/>
        <end position="168"/>
    </location>
</feature>
<reference evidence="3" key="2">
    <citation type="submission" date="2020-10" db="UniProtKB">
        <authorList>
            <consortium name="WormBaseParasite"/>
        </authorList>
    </citation>
    <scope>IDENTIFICATION</scope>
</reference>
<evidence type="ECO:0000256" key="1">
    <source>
        <dbReference type="SAM" id="MobiDB-lite"/>
    </source>
</evidence>